<dbReference type="EMBL" id="JACHHD010000001">
    <property type="protein sequence ID" value="MBB5184104.1"/>
    <property type="molecule type" value="Genomic_DNA"/>
</dbReference>
<comment type="caution">
    <text evidence="2">The sequence shown here is derived from an EMBL/GenBank/DDBJ whole genome shotgun (WGS) entry which is preliminary data.</text>
</comment>
<reference evidence="2 3" key="1">
    <citation type="submission" date="2020-08" db="EMBL/GenBank/DDBJ databases">
        <title>Genomic Encyclopedia of Type Strains, Phase IV (KMG-IV): sequencing the most valuable type-strain genomes for metagenomic binning, comparative biology and taxonomic classification.</title>
        <authorList>
            <person name="Goeker M."/>
        </authorList>
    </citation>
    <scope>NUCLEOTIDE SEQUENCE [LARGE SCALE GENOMIC DNA]</scope>
    <source>
        <strain evidence="2 3">DSM 26963</strain>
    </source>
</reference>
<proteinExistence type="predicted"/>
<protein>
    <submittedName>
        <fullName evidence="2">Uncharacterized protein</fullName>
    </submittedName>
</protein>
<organism evidence="2 3">
    <name type="scientific">Faecalicoccus acidiformans</name>
    <dbReference type="NCBI Taxonomy" id="915173"/>
    <lineage>
        <taxon>Bacteria</taxon>
        <taxon>Bacillati</taxon>
        <taxon>Bacillota</taxon>
        <taxon>Erysipelotrichia</taxon>
        <taxon>Erysipelotrichales</taxon>
        <taxon>Erysipelotrichaceae</taxon>
        <taxon>Faecalicoccus</taxon>
    </lineage>
</organism>
<accession>A0A7W8FVZ4</accession>
<name>A0A7W8FVZ4_9FIRM</name>
<evidence type="ECO:0000313" key="3">
    <source>
        <dbReference type="Proteomes" id="UP000521313"/>
    </source>
</evidence>
<evidence type="ECO:0000256" key="1">
    <source>
        <dbReference type="SAM" id="MobiDB-lite"/>
    </source>
</evidence>
<feature type="region of interest" description="Disordered" evidence="1">
    <location>
        <begin position="36"/>
        <end position="62"/>
    </location>
</feature>
<evidence type="ECO:0000313" key="2">
    <source>
        <dbReference type="EMBL" id="MBB5184104.1"/>
    </source>
</evidence>
<dbReference type="Proteomes" id="UP000521313">
    <property type="component" value="Unassembled WGS sequence"/>
</dbReference>
<gene>
    <name evidence="2" type="ORF">HNQ43_000137</name>
</gene>
<sequence length="81" mass="8516">MIPSMSSSLNHSWIISNIKGDHLLCGGSRYQAKAPAGFGETLGGGQQTGQQRDQGDADEGNAAARHELLDALAFCLCAIKK</sequence>
<dbReference type="AlphaFoldDB" id="A0A7W8FVZ4"/>